<sequence>QLVVAPQQLASPDKLKDWLQAMSASTTPQHSPAALPTPEAFFSAIVTNDELSTYIAEYLRTNKKEIWIDRLRILLKSIPDTQLSRTSVRELISSAPVFSVWSSDATRVLSRRLLSPTAFSTHVELSLSLTRKTGATQALATALKTDPSSWLKTSSSSSTFSRAKSMAREAMATNVSEASERIAYGNAKGIATWYFNKRREDSENRDLMDLTPADAWELKRIEDEHAQQQKREEKKRKAEAEATLGVEEPKKKLGVEEPKKKRRKFLATAAEEKAHWEEKAKRRAEAKALQNAQSVKESGFEIEAEIEAVVDAEEPAGKSIRSMAFRLYPSEALAQGLKKWIDIADAIDAHVKDVLEAFAARSEKASFRYLRDEHICLTAAKLRKGEADGTLHQLRDLERRREYVSLPFDVQQAVIKESVANFTANQTNFEKGNNDGFETRSRDGARRWKTLKFLATGMCVNRKSGEVTMSPRSDFVEKGADRGMYIKDRLIAFLCPSRQTKKHTARAPTKHWGNHLQCGKNKEGRAFTVRYDTLDRKWYLILAYDARVKGAPLRESVFDSIANDSRPTAIRAKTWIERQDSLFAGHAARGNMCSIDPGARTPWTCFDANRKEFYDVYPDLVATLANHHNEVALIQSFGAPRLRKEGSRCRRKRRKKKRQAKGSRGRKHQRNWRRSWQRRMTDKHDLMKATVRQAHNSFANHLVRAYDVIVMPEFMTAGMVRKRRQQLKLPGMKEADSMNGVPREGRFTLHKTTRKAMRWISHFAFRQRLFAKALADPHEVKDVICTTEEYSTKQCPYCEFVHHKIGSSKIFKCGKCGFIGRRDNVGAFNICLRSIVKGE</sequence>
<dbReference type="InterPro" id="IPR051491">
    <property type="entry name" value="Recombinase/Transposase-rel"/>
</dbReference>
<feature type="domain" description="Cas12f1-like TNB" evidence="3">
    <location>
        <begin position="781"/>
        <end position="830"/>
    </location>
</feature>
<evidence type="ECO:0000256" key="2">
    <source>
        <dbReference type="SAM" id="MobiDB-lite"/>
    </source>
</evidence>
<comment type="caution">
    <text evidence="4">The sequence shown here is derived from an EMBL/GenBank/DDBJ whole genome shotgun (WGS) entry which is preliminary data.</text>
</comment>
<feature type="non-terminal residue" evidence="4">
    <location>
        <position position="1"/>
    </location>
</feature>
<dbReference type="InterPro" id="IPR010095">
    <property type="entry name" value="Cas12f1-like_TNB"/>
</dbReference>
<evidence type="ECO:0000256" key="1">
    <source>
        <dbReference type="ARBA" id="ARBA00023125"/>
    </source>
</evidence>
<dbReference type="AlphaFoldDB" id="A0AAD5TAM2"/>
<accession>A0AAD5TAM2</accession>
<evidence type="ECO:0000259" key="3">
    <source>
        <dbReference type="Pfam" id="PF07282"/>
    </source>
</evidence>
<feature type="non-terminal residue" evidence="4">
    <location>
        <position position="839"/>
    </location>
</feature>
<dbReference type="Proteomes" id="UP001212152">
    <property type="component" value="Unassembled WGS sequence"/>
</dbReference>
<feature type="region of interest" description="Disordered" evidence="2">
    <location>
        <begin position="643"/>
        <end position="675"/>
    </location>
</feature>
<feature type="compositionally biased region" description="Basic residues" evidence="2">
    <location>
        <begin position="649"/>
        <end position="675"/>
    </location>
</feature>
<dbReference type="Pfam" id="PF07282">
    <property type="entry name" value="Cas12f1-like_TNB"/>
    <property type="match status" value="1"/>
</dbReference>
<evidence type="ECO:0000313" key="4">
    <source>
        <dbReference type="EMBL" id="KAJ3165311.1"/>
    </source>
</evidence>
<reference evidence="4" key="1">
    <citation type="submission" date="2020-05" db="EMBL/GenBank/DDBJ databases">
        <title>Phylogenomic resolution of chytrid fungi.</title>
        <authorList>
            <person name="Stajich J.E."/>
            <person name="Amses K."/>
            <person name="Simmons R."/>
            <person name="Seto K."/>
            <person name="Myers J."/>
            <person name="Bonds A."/>
            <person name="Quandt C.A."/>
            <person name="Barry K."/>
            <person name="Liu P."/>
            <person name="Grigoriev I."/>
            <person name="Longcore J.E."/>
            <person name="James T.Y."/>
        </authorList>
    </citation>
    <scope>NUCLEOTIDE SEQUENCE</scope>
    <source>
        <strain evidence="4">JEL0379</strain>
    </source>
</reference>
<dbReference type="EMBL" id="JADGJQ010000223">
    <property type="protein sequence ID" value="KAJ3165311.1"/>
    <property type="molecule type" value="Genomic_DNA"/>
</dbReference>
<proteinExistence type="predicted"/>
<protein>
    <recommendedName>
        <fullName evidence="3">Cas12f1-like TNB domain-containing protein</fullName>
    </recommendedName>
</protein>
<feature type="region of interest" description="Disordered" evidence="2">
    <location>
        <begin position="224"/>
        <end position="245"/>
    </location>
</feature>
<name>A0AAD5TAM2_9FUNG</name>
<keyword evidence="5" id="KW-1185">Reference proteome</keyword>
<feature type="compositionally biased region" description="Basic and acidic residues" evidence="2">
    <location>
        <begin position="224"/>
        <end position="240"/>
    </location>
</feature>
<dbReference type="GO" id="GO:0003677">
    <property type="term" value="F:DNA binding"/>
    <property type="evidence" value="ECO:0007669"/>
    <property type="project" value="UniProtKB-KW"/>
</dbReference>
<dbReference type="PANTHER" id="PTHR36172:SF1">
    <property type="entry name" value="RESOLVASE-RELATED"/>
    <property type="match status" value="1"/>
</dbReference>
<gene>
    <name evidence="4" type="ORF">HDU87_003161</name>
</gene>
<evidence type="ECO:0000313" key="5">
    <source>
        <dbReference type="Proteomes" id="UP001212152"/>
    </source>
</evidence>
<dbReference type="PANTHER" id="PTHR36172">
    <property type="match status" value="1"/>
</dbReference>
<keyword evidence="1" id="KW-0238">DNA-binding</keyword>
<organism evidence="4 5">
    <name type="scientific">Geranomyces variabilis</name>
    <dbReference type="NCBI Taxonomy" id="109894"/>
    <lineage>
        <taxon>Eukaryota</taxon>
        <taxon>Fungi</taxon>
        <taxon>Fungi incertae sedis</taxon>
        <taxon>Chytridiomycota</taxon>
        <taxon>Chytridiomycota incertae sedis</taxon>
        <taxon>Chytridiomycetes</taxon>
        <taxon>Spizellomycetales</taxon>
        <taxon>Powellomycetaceae</taxon>
        <taxon>Geranomyces</taxon>
    </lineage>
</organism>